<sequence length="215" mass="23940">MSVLAIQAQFTRAADNAEFPDFNNGYYYPVDARLHLMRDSERWAMVVELLGYNPRGGNLIDVVHTFGNCLTGGEPGFRGDGGFLERIENMDEAEGDEETYTGAGFVVRGRRVFVDAPAGTPMEQAVRLLVPAHRGLLLADAAEVYRRLPGDLPAILTLDEWRHPGGLMDDFADEVEADETFRMLAEVLETGDAARYRPQRPPNTHWSNWPEAGTL</sequence>
<dbReference type="AlphaFoldDB" id="A0A941IQ76"/>
<protein>
    <submittedName>
        <fullName evidence="2">Uncharacterized protein</fullName>
    </submittedName>
</protein>
<dbReference type="Proteomes" id="UP000675781">
    <property type="component" value="Unassembled WGS sequence"/>
</dbReference>
<dbReference type="Pfam" id="PF22535">
    <property type="entry name" value="DUF7003"/>
    <property type="match status" value="1"/>
</dbReference>
<feature type="region of interest" description="Disordered" evidence="1">
    <location>
        <begin position="195"/>
        <end position="215"/>
    </location>
</feature>
<dbReference type="RefSeq" id="WP_212531812.1">
    <property type="nucleotide sequence ID" value="NZ_JAGSOG010000197.1"/>
</dbReference>
<dbReference type="EMBL" id="JAGSOG010000197">
    <property type="protein sequence ID" value="MBR7837345.1"/>
    <property type="molecule type" value="Genomic_DNA"/>
</dbReference>
<gene>
    <name evidence="2" type="ORF">KDL01_28965</name>
</gene>
<reference evidence="2" key="1">
    <citation type="submission" date="2021-04" db="EMBL/GenBank/DDBJ databases">
        <title>Genome based classification of Actinospica acidithermotolerans sp. nov., an actinobacterium isolated from an Indonesian hot spring.</title>
        <authorList>
            <person name="Kusuma A.B."/>
            <person name="Putra K.E."/>
            <person name="Nafisah S."/>
            <person name="Loh J."/>
            <person name="Nouioui I."/>
            <person name="Goodfellow M."/>
        </authorList>
    </citation>
    <scope>NUCLEOTIDE SEQUENCE</scope>
    <source>
        <strain evidence="2">CSCA 57</strain>
    </source>
</reference>
<evidence type="ECO:0000313" key="2">
    <source>
        <dbReference type="EMBL" id="MBR7837345.1"/>
    </source>
</evidence>
<dbReference type="InterPro" id="IPR054272">
    <property type="entry name" value="DUF7003"/>
</dbReference>
<proteinExistence type="predicted"/>
<organism evidence="2 3">
    <name type="scientific">Actinospica durhamensis</name>
    <dbReference type="NCBI Taxonomy" id="1508375"/>
    <lineage>
        <taxon>Bacteria</taxon>
        <taxon>Bacillati</taxon>
        <taxon>Actinomycetota</taxon>
        <taxon>Actinomycetes</taxon>
        <taxon>Catenulisporales</taxon>
        <taxon>Actinospicaceae</taxon>
        <taxon>Actinospica</taxon>
    </lineage>
</organism>
<comment type="caution">
    <text evidence="2">The sequence shown here is derived from an EMBL/GenBank/DDBJ whole genome shotgun (WGS) entry which is preliminary data.</text>
</comment>
<evidence type="ECO:0000256" key="1">
    <source>
        <dbReference type="SAM" id="MobiDB-lite"/>
    </source>
</evidence>
<name>A0A941IQ76_9ACTN</name>
<evidence type="ECO:0000313" key="3">
    <source>
        <dbReference type="Proteomes" id="UP000675781"/>
    </source>
</evidence>
<keyword evidence="3" id="KW-1185">Reference proteome</keyword>
<accession>A0A941IQ76</accession>